<sequence>MSSGCGDVMSLNDLQIAKKHQIFEAEVITGKQGGVAGGADIDYATNPVTGQTQKTLPAVLRGAGFSPASFNFTTGGTLGVNDADKAVLWPKEDGGDGNYYAWRGSLPKVIPAASTPLATGGISDSAWDAFGDITFRAEADKKFKYSVKLSDFTTLQQLADAAVDSVLIDRDYTFSNNETVNFSGKTLTIDCKAKFIGDGNLVFTQLGKGSIVIAPFMESATTPWVIKPWTDDNQWITDPAAIVATLKQSKTDGYQPTVNDYAKFPGIESLLPSEAKGQSISSTLEIRECTGVEVHRASGLMACFLFRGCHFCKMVDADNPSGGKDGVITFENLSGDWGKGNYVIGGRTSYGSVSSAQFLRNNGGFARDGGVIGFTSYRAGESGVKTWQGTVGSTTSRNYNLQFRDSAVLYPVWDGFDLGADTDMNPEDDRPGDFPFSQYPVHMLPLNHLIDNLLVRGCLGVGFGMDGQGLYVSNITVEDCAGSGAYLLTHETVFTNIAVIDTNTKDFPANQIYISGACRVNGLRLIGIRSTAGQGLTIDAPNSTVSGITGFVDPSRINVANLMEEGLGNTRINSFNNDSAALRLRIHKLTKTLDSGSVYSHINGGPGSGSAWTEITAISGSLPDAVSLKINRGDYRAMEIPVAVTVLPDAAVRDNGSISLYLEGDSLKALVKRADGSYTRLTLA</sequence>
<dbReference type="Gene3D" id="2.160.20.20">
    <property type="match status" value="1"/>
</dbReference>
<dbReference type="GO" id="GO:0051701">
    <property type="term" value="P:biological process involved in interaction with host"/>
    <property type="evidence" value="ECO:0007669"/>
    <property type="project" value="UniProtKB-ARBA"/>
</dbReference>
<dbReference type="Pfam" id="PF18668">
    <property type="entry name" value="Tail_spike_N"/>
    <property type="match status" value="1"/>
</dbReference>
<evidence type="ECO:0000313" key="5">
    <source>
        <dbReference type="EMBL" id="WES09786.1"/>
    </source>
</evidence>
<keyword evidence="6" id="KW-1185">Reference proteome</keyword>
<dbReference type="GeneID" id="79715118"/>
<dbReference type="InterPro" id="IPR012332">
    <property type="entry name" value="Autotransporter_pectin_lyase_C"/>
</dbReference>
<dbReference type="RefSeq" id="YP_010748347.1">
    <property type="nucleotide sequence ID" value="NC_073212.1"/>
</dbReference>
<dbReference type="KEGG" id="vg:79715118"/>
<dbReference type="Pfam" id="PF09251">
    <property type="entry name" value="PhageP22-tail"/>
    <property type="match status" value="1"/>
</dbReference>
<dbReference type="GO" id="GO:0019058">
    <property type="term" value="P:viral life cycle"/>
    <property type="evidence" value="ECO:0007669"/>
    <property type="project" value="UniProtKB-ARBA"/>
</dbReference>
<keyword evidence="2" id="KW-0946">Virion</keyword>
<dbReference type="GO" id="GO:0044423">
    <property type="term" value="C:virion component"/>
    <property type="evidence" value="ECO:0007669"/>
    <property type="project" value="UniProtKB-KW"/>
</dbReference>
<proteinExistence type="predicted"/>
<evidence type="ECO:0000259" key="3">
    <source>
        <dbReference type="Pfam" id="PF09251"/>
    </source>
</evidence>
<reference evidence="5" key="1">
    <citation type="submission" date="2022-11" db="EMBL/GenBank/DDBJ databases">
        <authorList>
            <person name="Hammouda Z.K."/>
            <person name="Abdelsattar A.S."/>
            <person name="Gouda S.M."/>
            <person name="Hakim T.A."/>
            <person name="El-Shibiny A."/>
        </authorList>
    </citation>
    <scope>NUCLEOTIDE SEQUENCE</scope>
</reference>
<organism evidence="5 6">
    <name type="scientific">Salmonella phage ZCSE9</name>
    <dbReference type="NCBI Taxonomy" id="2996091"/>
    <lineage>
        <taxon>Viruses</taxon>
        <taxon>Duplodnaviria</taxon>
        <taxon>Heunggongvirae</taxon>
        <taxon>Uroviricota</taxon>
        <taxon>Caudoviricetes</taxon>
        <taxon>Sarkviridae</taxon>
        <taxon>Guernseyvirinae</taxon>
        <taxon>Jerseyvirus</taxon>
        <taxon>Jerseyvirus ZCSE9</taxon>
    </lineage>
</organism>
<name>A0A9X9SEZ4_9CAUD</name>
<dbReference type="Proteomes" id="UP001163769">
    <property type="component" value="Segment"/>
</dbReference>
<evidence type="ECO:0000313" key="6">
    <source>
        <dbReference type="Proteomes" id="UP001163769"/>
    </source>
</evidence>
<dbReference type="Gene3D" id="2.10.10.80">
    <property type="match status" value="1"/>
</dbReference>
<evidence type="ECO:0000256" key="1">
    <source>
        <dbReference type="ARBA" id="ARBA00004328"/>
    </source>
</evidence>
<evidence type="ECO:0000256" key="2">
    <source>
        <dbReference type="ARBA" id="ARBA00022844"/>
    </source>
</evidence>
<protein>
    <submittedName>
        <fullName evidence="5">Tail spike protein</fullName>
    </submittedName>
</protein>
<dbReference type="EMBL" id="OP793478">
    <property type="protein sequence ID" value="WES09786.1"/>
    <property type="molecule type" value="Genomic_DNA"/>
</dbReference>
<evidence type="ECO:0000259" key="4">
    <source>
        <dbReference type="Pfam" id="PF18668"/>
    </source>
</evidence>
<dbReference type="InterPro" id="IPR015331">
    <property type="entry name" value="P22_tailspike_C"/>
</dbReference>
<feature type="domain" description="Tail spike TSP1/Gp66 N-terminal" evidence="4">
    <location>
        <begin position="71"/>
        <end position="131"/>
    </location>
</feature>
<feature type="domain" description="P22 tailspike C-terminal" evidence="3">
    <location>
        <begin position="138"/>
        <end position="684"/>
    </location>
</feature>
<dbReference type="InterPro" id="IPR011050">
    <property type="entry name" value="Pectin_lyase_fold/virulence"/>
</dbReference>
<dbReference type="InterPro" id="IPR040775">
    <property type="entry name" value="Tail_spike_N"/>
</dbReference>
<dbReference type="SUPFAM" id="SSF51126">
    <property type="entry name" value="Pectin lyase-like"/>
    <property type="match status" value="1"/>
</dbReference>
<comment type="subcellular location">
    <subcellularLocation>
        <location evidence="1">Virion</location>
    </subcellularLocation>
</comment>
<accession>A0A9X9SEZ4</accession>